<feature type="compositionally biased region" description="Polar residues" evidence="1">
    <location>
        <begin position="16"/>
        <end position="25"/>
    </location>
</feature>
<dbReference type="EMBL" id="JH597779">
    <property type="status" value="NOT_ANNOTATED_CDS"/>
    <property type="molecule type" value="Genomic_DNA"/>
</dbReference>
<proteinExistence type="predicted"/>
<dbReference type="HOGENOM" id="CLU_2390701_0_0_1"/>
<accession>M4BSQ7</accession>
<protein>
    <submittedName>
        <fullName evidence="2">Uncharacterized protein</fullName>
    </submittedName>
</protein>
<sequence>MFSPLKTAACPPRTIKTPSSATSPVSEHKERKLGGRGAGIAEPFISSPKKVDEVSSHLQKDGWIVKAVKRLYLDKGAKAAGREFANKAQYVKHV</sequence>
<evidence type="ECO:0000313" key="3">
    <source>
        <dbReference type="Proteomes" id="UP000011713"/>
    </source>
</evidence>
<evidence type="ECO:0000256" key="1">
    <source>
        <dbReference type="SAM" id="MobiDB-lite"/>
    </source>
</evidence>
<dbReference type="InParanoid" id="M4BSQ7"/>
<organism evidence="2 3">
    <name type="scientific">Hyaloperonospora arabidopsidis (strain Emoy2)</name>
    <name type="common">Downy mildew agent</name>
    <name type="synonym">Peronospora arabidopsidis</name>
    <dbReference type="NCBI Taxonomy" id="559515"/>
    <lineage>
        <taxon>Eukaryota</taxon>
        <taxon>Sar</taxon>
        <taxon>Stramenopiles</taxon>
        <taxon>Oomycota</taxon>
        <taxon>Peronosporomycetes</taxon>
        <taxon>Peronosporales</taxon>
        <taxon>Peronosporaceae</taxon>
        <taxon>Hyaloperonospora</taxon>
    </lineage>
</organism>
<feature type="region of interest" description="Disordered" evidence="1">
    <location>
        <begin position="1"/>
        <end position="41"/>
    </location>
</feature>
<reference evidence="2" key="2">
    <citation type="submission" date="2015-06" db="UniProtKB">
        <authorList>
            <consortium name="EnsemblProtists"/>
        </authorList>
    </citation>
    <scope>IDENTIFICATION</scope>
    <source>
        <strain evidence="2">Emoy2</strain>
    </source>
</reference>
<name>M4BSQ7_HYAAE</name>
<dbReference type="Proteomes" id="UP000011713">
    <property type="component" value="Unassembled WGS sequence"/>
</dbReference>
<reference evidence="3" key="1">
    <citation type="journal article" date="2010" name="Science">
        <title>Signatures of adaptation to obligate biotrophy in the Hyaloperonospora arabidopsidis genome.</title>
        <authorList>
            <person name="Baxter L."/>
            <person name="Tripathy S."/>
            <person name="Ishaque N."/>
            <person name="Boot N."/>
            <person name="Cabral A."/>
            <person name="Kemen E."/>
            <person name="Thines M."/>
            <person name="Ah-Fong A."/>
            <person name="Anderson R."/>
            <person name="Badejoko W."/>
            <person name="Bittner-Eddy P."/>
            <person name="Boore J.L."/>
            <person name="Chibucos M.C."/>
            <person name="Coates M."/>
            <person name="Dehal P."/>
            <person name="Delehaunty K."/>
            <person name="Dong S."/>
            <person name="Downton P."/>
            <person name="Dumas B."/>
            <person name="Fabro G."/>
            <person name="Fronick C."/>
            <person name="Fuerstenberg S.I."/>
            <person name="Fulton L."/>
            <person name="Gaulin E."/>
            <person name="Govers F."/>
            <person name="Hughes L."/>
            <person name="Humphray S."/>
            <person name="Jiang R.H."/>
            <person name="Judelson H."/>
            <person name="Kamoun S."/>
            <person name="Kyung K."/>
            <person name="Meijer H."/>
            <person name="Minx P."/>
            <person name="Morris P."/>
            <person name="Nelson J."/>
            <person name="Phuntumart V."/>
            <person name="Qutob D."/>
            <person name="Rehmany A."/>
            <person name="Rougon-Cardoso A."/>
            <person name="Ryden P."/>
            <person name="Torto-Alalibo T."/>
            <person name="Studholme D."/>
            <person name="Wang Y."/>
            <person name="Win J."/>
            <person name="Wood J."/>
            <person name="Clifton S.W."/>
            <person name="Rogers J."/>
            <person name="Van den Ackerveken G."/>
            <person name="Jones J.D."/>
            <person name="McDowell J.M."/>
            <person name="Beynon J."/>
            <person name="Tyler B.M."/>
        </authorList>
    </citation>
    <scope>NUCLEOTIDE SEQUENCE [LARGE SCALE GENOMIC DNA]</scope>
    <source>
        <strain evidence="3">Emoy2</strain>
    </source>
</reference>
<dbReference type="EnsemblProtists" id="HpaT809491">
    <property type="protein sequence ID" value="HpaP809491"/>
    <property type="gene ID" value="HpaG809491"/>
</dbReference>
<evidence type="ECO:0000313" key="2">
    <source>
        <dbReference type="EnsemblProtists" id="HpaP809491"/>
    </source>
</evidence>
<dbReference type="VEuPathDB" id="FungiDB:HpaG809491"/>
<keyword evidence="3" id="KW-1185">Reference proteome</keyword>
<dbReference type="AlphaFoldDB" id="M4BSQ7"/>